<name>A0AAE1BSU2_PETCI</name>
<evidence type="ECO:0000313" key="1">
    <source>
        <dbReference type="EMBL" id="KAK3854799.1"/>
    </source>
</evidence>
<dbReference type="Proteomes" id="UP001286313">
    <property type="component" value="Unassembled WGS sequence"/>
</dbReference>
<protein>
    <submittedName>
        <fullName evidence="1">Uncharacterized protein</fullName>
    </submittedName>
</protein>
<proteinExistence type="predicted"/>
<comment type="caution">
    <text evidence="1">The sequence shown here is derived from an EMBL/GenBank/DDBJ whole genome shotgun (WGS) entry which is preliminary data.</text>
</comment>
<gene>
    <name evidence="1" type="ORF">Pcinc_038739</name>
</gene>
<evidence type="ECO:0000313" key="2">
    <source>
        <dbReference type="Proteomes" id="UP001286313"/>
    </source>
</evidence>
<dbReference type="EMBL" id="JAWQEG010006440">
    <property type="protein sequence ID" value="KAK3854799.1"/>
    <property type="molecule type" value="Genomic_DNA"/>
</dbReference>
<sequence>MPGECICTLDQQGKYHLDCSCPILYQDLVISASAIPTHTYSIKFSKCSGLVEVEEGTFNNLPNLENITFQSIANLTFQNSSIHPFITIRDKTFSLTLEDISALTVEEEAVIFHSDSMNAATYKISIKDSTITEFGKYGIITPLGELLLQNVTLTQTMGEHRVDVGYDGVKVILDALNATAGLGSEWLVGNVTYLNITRSNLTLLPWAFSGLEMTPPNPTIILVDNQFGSVRSGGHDAPSSDRLASLPTEALSVYLHNDTNTRISASGNRLTSCRCEDLKWLLEEDPNNNNNTTQLKQAVQESLQAGCEDLNLNDVLDRCGNSPSGSQACYRMHGLGFSYTVLLGFVACSLFAHTYNNA</sequence>
<organism evidence="1 2">
    <name type="scientific">Petrolisthes cinctipes</name>
    <name type="common">Flat porcelain crab</name>
    <dbReference type="NCBI Taxonomy" id="88211"/>
    <lineage>
        <taxon>Eukaryota</taxon>
        <taxon>Metazoa</taxon>
        <taxon>Ecdysozoa</taxon>
        <taxon>Arthropoda</taxon>
        <taxon>Crustacea</taxon>
        <taxon>Multicrustacea</taxon>
        <taxon>Malacostraca</taxon>
        <taxon>Eumalacostraca</taxon>
        <taxon>Eucarida</taxon>
        <taxon>Decapoda</taxon>
        <taxon>Pleocyemata</taxon>
        <taxon>Anomura</taxon>
        <taxon>Galatheoidea</taxon>
        <taxon>Porcellanidae</taxon>
        <taxon>Petrolisthes</taxon>
    </lineage>
</organism>
<dbReference type="AlphaFoldDB" id="A0AAE1BSU2"/>
<reference evidence="1" key="1">
    <citation type="submission" date="2023-10" db="EMBL/GenBank/DDBJ databases">
        <title>Genome assemblies of two species of porcelain crab, Petrolisthes cinctipes and Petrolisthes manimaculis (Anomura: Porcellanidae).</title>
        <authorList>
            <person name="Angst P."/>
        </authorList>
    </citation>
    <scope>NUCLEOTIDE SEQUENCE</scope>
    <source>
        <strain evidence="1">PB745_01</strain>
        <tissue evidence="1">Gill</tissue>
    </source>
</reference>
<accession>A0AAE1BSU2</accession>
<keyword evidence="2" id="KW-1185">Reference proteome</keyword>